<dbReference type="InterPro" id="IPR007730">
    <property type="entry name" value="SPOR-like_dom"/>
</dbReference>
<dbReference type="EMBL" id="CP003944">
    <property type="protein sequence ID" value="AFZ51332.1"/>
    <property type="molecule type" value="Genomic_DNA"/>
</dbReference>
<dbReference type="OrthoDB" id="532902at2"/>
<dbReference type="eggNOG" id="ENOG502Z9EX">
    <property type="taxonomic scope" value="Bacteria"/>
</dbReference>
<dbReference type="HOGENOM" id="CLU_975638_0_0_3"/>
<keyword evidence="2" id="KW-1133">Transmembrane helix</keyword>
<dbReference type="AlphaFoldDB" id="K9YXV5"/>
<accession>K9YXV5</accession>
<dbReference type="Pfam" id="PF05036">
    <property type="entry name" value="SPOR"/>
    <property type="match status" value="1"/>
</dbReference>
<dbReference type="PROSITE" id="PS51724">
    <property type="entry name" value="SPOR"/>
    <property type="match status" value="1"/>
</dbReference>
<gene>
    <name evidence="4" type="ORF">Dacsa_2760</name>
</gene>
<organism evidence="4 5">
    <name type="scientific">Dactylococcopsis salina (strain PCC 8305)</name>
    <name type="common">Myxobactron salinum</name>
    <dbReference type="NCBI Taxonomy" id="13035"/>
    <lineage>
        <taxon>Bacteria</taxon>
        <taxon>Bacillati</taxon>
        <taxon>Cyanobacteriota</taxon>
        <taxon>Cyanophyceae</taxon>
        <taxon>Nodosilineales</taxon>
        <taxon>Cymatolegaceae</taxon>
        <taxon>Dactylococcopsis</taxon>
    </lineage>
</organism>
<sequence length="285" mass="31537">MDSHTQINPKQEKATLHPKLQIALSSFNVNLEEELDRFQSSQKQRKGIVVSQEQSDSPSLTSSPSESSFLTEIEPETKFDEPDSYLASSEELLRTLSQQEENTTPPSRKSTPTKQTSVWSYLFTPLGIAGMLIFILAGTLVSLTLINLGENRLSASSGEVETLPPEPKLESPESSSEETIPNRPNLAADEFVELDQDNLVEAEPATELPPSEKPSCGGNFYCVVVENPNQTEYKKTRQLVADAYLREFPQVGQVLQVGAFDTESRAKTLLQRLEEQGITATIYSP</sequence>
<feature type="transmembrane region" description="Helical" evidence="2">
    <location>
        <begin position="118"/>
        <end position="146"/>
    </location>
</feature>
<dbReference type="RefSeq" id="WP_015230321.1">
    <property type="nucleotide sequence ID" value="NC_019780.1"/>
</dbReference>
<keyword evidence="2" id="KW-0812">Transmembrane</keyword>
<evidence type="ECO:0000313" key="5">
    <source>
        <dbReference type="Proteomes" id="UP000010482"/>
    </source>
</evidence>
<evidence type="ECO:0000256" key="2">
    <source>
        <dbReference type="SAM" id="Phobius"/>
    </source>
</evidence>
<dbReference type="KEGG" id="dsl:Dacsa_2760"/>
<name>K9YXV5_DACS8</name>
<feature type="region of interest" description="Disordered" evidence="1">
    <location>
        <begin position="154"/>
        <end position="183"/>
    </location>
</feature>
<evidence type="ECO:0000313" key="4">
    <source>
        <dbReference type="EMBL" id="AFZ51332.1"/>
    </source>
</evidence>
<evidence type="ECO:0000256" key="1">
    <source>
        <dbReference type="SAM" id="MobiDB-lite"/>
    </source>
</evidence>
<keyword evidence="2" id="KW-0472">Membrane</keyword>
<keyword evidence="5" id="KW-1185">Reference proteome</keyword>
<dbReference type="GO" id="GO:0042834">
    <property type="term" value="F:peptidoglycan binding"/>
    <property type="evidence" value="ECO:0007669"/>
    <property type="project" value="InterPro"/>
</dbReference>
<feature type="domain" description="SPOR" evidence="3">
    <location>
        <begin position="247"/>
        <end position="285"/>
    </location>
</feature>
<dbReference type="Proteomes" id="UP000010482">
    <property type="component" value="Chromosome"/>
</dbReference>
<feature type="region of interest" description="Disordered" evidence="1">
    <location>
        <begin position="36"/>
        <end position="85"/>
    </location>
</feature>
<reference evidence="4" key="1">
    <citation type="submission" date="2012-04" db="EMBL/GenBank/DDBJ databases">
        <title>Finished genome of Dactylococcopsis salina PCC 8305.</title>
        <authorList>
            <consortium name="US DOE Joint Genome Institute"/>
            <person name="Gugger M."/>
            <person name="Coursin T."/>
            <person name="Rippka R."/>
            <person name="Tandeau De Marsac N."/>
            <person name="Huntemann M."/>
            <person name="Wei C.-L."/>
            <person name="Han J."/>
            <person name="Detter J.C."/>
            <person name="Han C."/>
            <person name="Tapia R."/>
            <person name="Daligault H."/>
            <person name="Chen A."/>
            <person name="Krypides N."/>
            <person name="Mavromatis K."/>
            <person name="Markowitz V."/>
            <person name="Szeto E."/>
            <person name="Ivanova N."/>
            <person name="Ovchinnikova G."/>
            <person name="Pagani I."/>
            <person name="Pati A."/>
            <person name="Goodwin L."/>
            <person name="Peters L."/>
            <person name="Pitluck S."/>
            <person name="Woyke T."/>
            <person name="Kerfeld C."/>
        </authorList>
    </citation>
    <scope>NUCLEOTIDE SEQUENCE [LARGE SCALE GENOMIC DNA]</scope>
    <source>
        <strain evidence="4">PCC 8305</strain>
    </source>
</reference>
<evidence type="ECO:0000259" key="3">
    <source>
        <dbReference type="PROSITE" id="PS51724"/>
    </source>
</evidence>
<dbReference type="PATRIC" id="fig|13035.3.peg.3146"/>
<proteinExistence type="predicted"/>
<protein>
    <recommendedName>
        <fullName evidence="3">SPOR domain-containing protein</fullName>
    </recommendedName>
</protein>
<feature type="compositionally biased region" description="Low complexity" evidence="1">
    <location>
        <begin position="51"/>
        <end position="71"/>
    </location>
</feature>